<comment type="caution">
    <text evidence="2">The sequence shown here is derived from an EMBL/GenBank/DDBJ whole genome shotgun (WGS) entry which is preliminary data.</text>
</comment>
<proteinExistence type="predicted"/>
<reference evidence="2" key="1">
    <citation type="submission" date="2021-06" db="EMBL/GenBank/DDBJ databases">
        <authorList>
            <person name="Kallberg Y."/>
            <person name="Tangrot J."/>
            <person name="Rosling A."/>
        </authorList>
    </citation>
    <scope>NUCLEOTIDE SEQUENCE</scope>
    <source>
        <strain evidence="2">AZ414A</strain>
    </source>
</reference>
<accession>A0A9N8ZLU7</accession>
<feature type="chain" id="PRO_5040175999" evidence="1">
    <location>
        <begin position="24"/>
        <end position="219"/>
    </location>
</feature>
<feature type="non-terminal residue" evidence="2">
    <location>
        <position position="1"/>
    </location>
</feature>
<keyword evidence="3" id="KW-1185">Reference proteome</keyword>
<dbReference type="OrthoDB" id="2434546at2759"/>
<name>A0A9N8ZLU7_9GLOM</name>
<gene>
    <name evidence="2" type="ORF">DEBURN_LOCUS4649</name>
</gene>
<dbReference type="EMBL" id="CAJVPK010000368">
    <property type="protein sequence ID" value="CAG8500468.1"/>
    <property type="molecule type" value="Genomic_DNA"/>
</dbReference>
<evidence type="ECO:0000313" key="2">
    <source>
        <dbReference type="EMBL" id="CAG8500468.1"/>
    </source>
</evidence>
<evidence type="ECO:0000313" key="3">
    <source>
        <dbReference type="Proteomes" id="UP000789706"/>
    </source>
</evidence>
<keyword evidence="1" id="KW-0732">Signal</keyword>
<dbReference type="AlphaFoldDB" id="A0A9N8ZLU7"/>
<dbReference type="Proteomes" id="UP000789706">
    <property type="component" value="Unassembled WGS sequence"/>
</dbReference>
<organism evidence="2 3">
    <name type="scientific">Diversispora eburnea</name>
    <dbReference type="NCBI Taxonomy" id="1213867"/>
    <lineage>
        <taxon>Eukaryota</taxon>
        <taxon>Fungi</taxon>
        <taxon>Fungi incertae sedis</taxon>
        <taxon>Mucoromycota</taxon>
        <taxon>Glomeromycotina</taxon>
        <taxon>Glomeromycetes</taxon>
        <taxon>Diversisporales</taxon>
        <taxon>Diversisporaceae</taxon>
        <taxon>Diversispora</taxon>
    </lineage>
</organism>
<sequence length="219" mass="25049">MLFHKRAVVILVLLLFCIWLTLRITETADQILSHVIPVCQWNPQISLNPSSTVSVYPLFPDDVREWIQFFRDAEDHFNNNVLFPVDTILKTQGAIFHCKCPGLLDVPDFVLGTNDFTVAKISAEMKTQFNLNLCVILSQMFDAMACNGLHYGILSNYSDTYFLKQEETNQTTLYISRVVQPNEANLTLRKYVYYISQLAINNNAGERLDCIKSDNILSN</sequence>
<evidence type="ECO:0000256" key="1">
    <source>
        <dbReference type="SAM" id="SignalP"/>
    </source>
</evidence>
<protein>
    <submittedName>
        <fullName evidence="2">11619_t:CDS:1</fullName>
    </submittedName>
</protein>
<feature type="signal peptide" evidence="1">
    <location>
        <begin position="1"/>
        <end position="23"/>
    </location>
</feature>